<reference evidence="14" key="1">
    <citation type="submission" date="2018-11" db="EMBL/GenBank/DDBJ databases">
        <title>Myxobolus squamalis genome and transcriptome.</title>
        <authorList>
            <person name="Yahalomi D."/>
            <person name="Atkinson S.D."/>
            <person name="Neuhof M."/>
            <person name="Chang E.S."/>
            <person name="Philippe H."/>
            <person name="Cartwright P."/>
            <person name="Bartholomew J.L."/>
            <person name="Huchon D."/>
        </authorList>
    </citation>
    <scope>NUCLEOTIDE SEQUENCE</scope>
    <source>
        <strain evidence="14">71B08</strain>
        <tissue evidence="14">Whole</tissue>
    </source>
</reference>
<dbReference type="InterPro" id="IPR005002">
    <property type="entry name" value="PMM"/>
</dbReference>
<comment type="subcellular location">
    <subcellularLocation>
        <location evidence="1 13">Cytoplasm</location>
    </subcellularLocation>
</comment>
<dbReference type="GO" id="GO:0004615">
    <property type="term" value="F:phosphomannomutase activity"/>
    <property type="evidence" value="ECO:0007669"/>
    <property type="project" value="UniProtKB-EC"/>
</dbReference>
<dbReference type="InterPro" id="IPR043169">
    <property type="entry name" value="PMM_cap"/>
</dbReference>
<feature type="binding site" evidence="12">
    <location>
        <position position="16"/>
    </location>
    <ligand>
        <name>Mg(2+)</name>
        <dbReference type="ChEBI" id="CHEBI:18420"/>
        <label>1</label>
    </ligand>
</feature>
<evidence type="ECO:0000256" key="9">
    <source>
        <dbReference type="ARBA" id="ARBA00023235"/>
    </source>
</evidence>
<dbReference type="EC" id="5.4.2.8" evidence="5 13"/>
<dbReference type="SUPFAM" id="SSF56784">
    <property type="entry name" value="HAD-like"/>
    <property type="match status" value="1"/>
</dbReference>
<dbReference type="Gene3D" id="3.40.50.1000">
    <property type="entry name" value="HAD superfamily/HAD-like"/>
    <property type="match status" value="1"/>
</dbReference>
<dbReference type="Pfam" id="PF03332">
    <property type="entry name" value="PMM"/>
    <property type="match status" value="1"/>
</dbReference>
<dbReference type="FunFam" id="3.30.1240.20:FF:000001">
    <property type="entry name" value="Phosphomannomutase"/>
    <property type="match status" value="1"/>
</dbReference>
<feature type="active site" description="Proton donor/acceptor" evidence="10">
    <location>
        <position position="16"/>
    </location>
</feature>
<evidence type="ECO:0000256" key="8">
    <source>
        <dbReference type="ARBA" id="ARBA00022842"/>
    </source>
</evidence>
<feature type="binding site" evidence="11">
    <location>
        <position position="183"/>
    </location>
    <ligand>
        <name>alpha-D-mannose 1-phosphate</name>
        <dbReference type="ChEBI" id="CHEBI:58409"/>
    </ligand>
</feature>
<dbReference type="PANTHER" id="PTHR10466:SF0">
    <property type="entry name" value="PHOSPHOMANNOMUTASE"/>
    <property type="match status" value="1"/>
</dbReference>
<evidence type="ECO:0000256" key="10">
    <source>
        <dbReference type="PIRSR" id="PIRSR605002-1"/>
    </source>
</evidence>
<feature type="binding site" evidence="11">
    <location>
        <position position="23"/>
    </location>
    <ligand>
        <name>alpha-D-mannose 1-phosphate</name>
        <dbReference type="ChEBI" id="CHEBI:58409"/>
    </ligand>
</feature>
<organism evidence="14">
    <name type="scientific">Myxobolus squamalis</name>
    <name type="common">Myxosporean</name>
    <dbReference type="NCBI Taxonomy" id="59785"/>
    <lineage>
        <taxon>Eukaryota</taxon>
        <taxon>Metazoa</taxon>
        <taxon>Cnidaria</taxon>
        <taxon>Myxozoa</taxon>
        <taxon>Myxosporea</taxon>
        <taxon>Bivalvulida</taxon>
        <taxon>Platysporina</taxon>
        <taxon>Myxobolidae</taxon>
        <taxon>Myxobolus</taxon>
    </lineage>
</organism>
<keyword evidence="7 12" id="KW-0479">Metal-binding</keyword>
<dbReference type="GO" id="GO:0006487">
    <property type="term" value="P:protein N-linked glycosylation"/>
    <property type="evidence" value="ECO:0007669"/>
    <property type="project" value="TreeGrafter"/>
</dbReference>
<accession>A0A6B2G0K9</accession>
<evidence type="ECO:0000256" key="2">
    <source>
        <dbReference type="ARBA" id="ARBA00004699"/>
    </source>
</evidence>
<comment type="catalytic activity">
    <reaction evidence="13">
        <text>alpha-D-mannose 1-phosphate = D-mannose 6-phosphate</text>
        <dbReference type="Rhea" id="RHEA:11140"/>
        <dbReference type="ChEBI" id="CHEBI:58409"/>
        <dbReference type="ChEBI" id="CHEBI:58735"/>
        <dbReference type="EC" id="5.4.2.8"/>
    </reaction>
</comment>
<evidence type="ECO:0000256" key="7">
    <source>
        <dbReference type="ARBA" id="ARBA00022723"/>
    </source>
</evidence>
<feature type="binding site" evidence="12">
    <location>
        <position position="14"/>
    </location>
    <ligand>
        <name>Mg(2+)</name>
        <dbReference type="ChEBI" id="CHEBI:18420"/>
        <label>1</label>
    </ligand>
</feature>
<comment type="subunit">
    <text evidence="4 13">Homodimer.</text>
</comment>
<dbReference type="InterPro" id="IPR023214">
    <property type="entry name" value="HAD_sf"/>
</dbReference>
<keyword evidence="8 12" id="KW-0460">Magnesium</keyword>
<sequence length="222" mass="25180">MSSGSNKPLLLLFDMDGTLTPPRQPMSEDMKAIVCASSGKNCVGIVTGSDFVKIMEQLNSDIDFFKKIDYIFPENGVLGFKKGVQFTSRSISEELGEELLKNVINYCLRYIADLDLPVKRGTFIEFRKSMINVCPIGRNCSKGERELFMQLDLSNGIRQKLVECLEREFGTEQLKFSIGGQISVDIFPIGWDKSYCLNHIDRNMYEAIHFFGDKTLPVNYVQ</sequence>
<name>A0A6B2G0K9_MYXSQ</name>
<dbReference type="UniPathway" id="UPA00126">
    <property type="reaction ID" value="UER00424"/>
</dbReference>
<dbReference type="CDD" id="cd02585">
    <property type="entry name" value="HAD_PMM"/>
    <property type="match status" value="1"/>
</dbReference>
<dbReference type="AlphaFoldDB" id="A0A6B2G0K9"/>
<dbReference type="InterPro" id="IPR036412">
    <property type="entry name" value="HAD-like_sf"/>
</dbReference>
<evidence type="ECO:0000256" key="6">
    <source>
        <dbReference type="ARBA" id="ARBA00022490"/>
    </source>
</evidence>
<comment type="similarity">
    <text evidence="3 13">Belongs to the eukaryotic PMM family.</text>
</comment>
<dbReference type="PANTHER" id="PTHR10466">
    <property type="entry name" value="PHOSPHOMANNOMUTASE"/>
    <property type="match status" value="1"/>
</dbReference>
<evidence type="ECO:0000256" key="13">
    <source>
        <dbReference type="RuleBase" id="RU361118"/>
    </source>
</evidence>
<feature type="binding site" evidence="11">
    <location>
        <position position="145"/>
    </location>
    <ligand>
        <name>alpha-D-mannose 1-phosphate</name>
        <dbReference type="ChEBI" id="CHEBI:58409"/>
    </ligand>
</feature>
<protein>
    <recommendedName>
        <fullName evidence="5 13">Phosphomannomutase</fullName>
        <ecNumber evidence="5 13">5.4.2.8</ecNumber>
    </recommendedName>
</protein>
<evidence type="ECO:0000256" key="11">
    <source>
        <dbReference type="PIRSR" id="PIRSR605002-2"/>
    </source>
</evidence>
<evidence type="ECO:0000256" key="12">
    <source>
        <dbReference type="PIRSR" id="PIRSR605002-3"/>
    </source>
</evidence>
<dbReference type="GO" id="GO:0046872">
    <property type="term" value="F:metal ion binding"/>
    <property type="evidence" value="ECO:0007669"/>
    <property type="project" value="UniProtKB-KW"/>
</dbReference>
<proteinExistence type="inferred from homology"/>
<dbReference type="GO" id="GO:0009298">
    <property type="term" value="P:GDP-mannose biosynthetic process"/>
    <property type="evidence" value="ECO:0007669"/>
    <property type="project" value="UniProtKB-UniPathway"/>
</dbReference>
<dbReference type="Gene3D" id="3.30.1240.20">
    <property type="match status" value="1"/>
</dbReference>
<feature type="binding site" evidence="11">
    <location>
        <position position="185"/>
    </location>
    <ligand>
        <name>alpha-D-mannose 1-phosphate</name>
        <dbReference type="ChEBI" id="CHEBI:58409"/>
    </ligand>
</feature>
<feature type="binding site" evidence="11">
    <location>
        <position position="138"/>
    </location>
    <ligand>
        <name>alpha-D-mannose 1-phosphate</name>
        <dbReference type="ChEBI" id="CHEBI:58409"/>
    </ligand>
</feature>
<keyword evidence="6 13" id="KW-0963">Cytoplasm</keyword>
<feature type="binding site" evidence="12">
    <location>
        <position position="213"/>
    </location>
    <ligand>
        <name>Mg(2+)</name>
        <dbReference type="ChEBI" id="CHEBI:18420"/>
        <label>1</label>
    </ligand>
</feature>
<dbReference type="InterPro" id="IPR006379">
    <property type="entry name" value="HAD-SF_hydro_IIB"/>
</dbReference>
<dbReference type="GO" id="GO:0005829">
    <property type="term" value="C:cytosol"/>
    <property type="evidence" value="ECO:0007669"/>
    <property type="project" value="TreeGrafter"/>
</dbReference>
<dbReference type="EMBL" id="GHBR01002087">
    <property type="protein sequence ID" value="NDJ97062.1"/>
    <property type="molecule type" value="Transcribed_RNA"/>
</dbReference>
<evidence type="ECO:0000256" key="4">
    <source>
        <dbReference type="ARBA" id="ARBA00011738"/>
    </source>
</evidence>
<evidence type="ECO:0000313" key="14">
    <source>
        <dbReference type="EMBL" id="NDJ97062.1"/>
    </source>
</evidence>
<feature type="active site" description="Nucleophile" evidence="10">
    <location>
        <position position="14"/>
    </location>
</feature>
<comment type="cofactor">
    <cofactor evidence="12">
        <name>Mg(2+)</name>
        <dbReference type="ChEBI" id="CHEBI:18420"/>
    </cofactor>
</comment>
<feature type="binding site" evidence="11">
    <location>
        <position position="127"/>
    </location>
    <ligand>
        <name>alpha-D-mannose 1-phosphate</name>
        <dbReference type="ChEBI" id="CHEBI:58409"/>
    </ligand>
</feature>
<evidence type="ECO:0000256" key="1">
    <source>
        <dbReference type="ARBA" id="ARBA00004496"/>
    </source>
</evidence>
<evidence type="ECO:0000256" key="5">
    <source>
        <dbReference type="ARBA" id="ARBA00012730"/>
    </source>
</evidence>
<comment type="pathway">
    <text evidence="2 13">Nucleotide-sugar biosynthesis; GDP-alpha-D-mannose biosynthesis; alpha-D-mannose 1-phosphate from D-fructose 6-phosphate: step 2/2.</text>
</comment>
<dbReference type="GO" id="GO:0006013">
    <property type="term" value="P:mannose metabolic process"/>
    <property type="evidence" value="ECO:0007669"/>
    <property type="project" value="TreeGrafter"/>
</dbReference>
<keyword evidence="9 13" id="KW-0413">Isomerase</keyword>
<dbReference type="NCBIfam" id="TIGR01484">
    <property type="entry name" value="HAD-SF-IIB"/>
    <property type="match status" value="1"/>
</dbReference>
<evidence type="ECO:0000256" key="3">
    <source>
        <dbReference type="ARBA" id="ARBA00009736"/>
    </source>
</evidence>
<comment type="function">
    <text evidence="13">Involved in the synthesis of the GDP-mannose and dolichol-phosphate-mannose required for a number of critical mannosyl transfer reactions.</text>
</comment>